<protein>
    <submittedName>
        <fullName evidence="3">Alpha/beta hydrolase</fullName>
    </submittedName>
</protein>
<accession>A0ABW5LWY7</accession>
<dbReference type="PANTHER" id="PTHR12277">
    <property type="entry name" value="ALPHA/BETA HYDROLASE DOMAIN-CONTAINING PROTEIN"/>
    <property type="match status" value="1"/>
</dbReference>
<keyword evidence="1" id="KW-0472">Membrane</keyword>
<dbReference type="SUPFAM" id="SSF53474">
    <property type="entry name" value="alpha/beta-Hydrolases"/>
    <property type="match status" value="1"/>
</dbReference>
<dbReference type="Pfam" id="PF12146">
    <property type="entry name" value="Hydrolase_4"/>
    <property type="match status" value="1"/>
</dbReference>
<keyword evidence="1" id="KW-1133">Transmembrane helix</keyword>
<dbReference type="RefSeq" id="WP_379667191.1">
    <property type="nucleotide sequence ID" value="NZ_JBHULH010000011.1"/>
</dbReference>
<feature type="domain" description="Serine aminopeptidase S33" evidence="2">
    <location>
        <begin position="69"/>
        <end position="184"/>
    </location>
</feature>
<dbReference type="Gene3D" id="3.40.50.1820">
    <property type="entry name" value="alpha/beta hydrolase"/>
    <property type="match status" value="1"/>
</dbReference>
<dbReference type="GO" id="GO:0016787">
    <property type="term" value="F:hydrolase activity"/>
    <property type="evidence" value="ECO:0007669"/>
    <property type="project" value="UniProtKB-KW"/>
</dbReference>
<keyword evidence="1" id="KW-0812">Transmembrane</keyword>
<reference evidence="4" key="1">
    <citation type="journal article" date="2019" name="Int. J. Syst. Evol. Microbiol.">
        <title>The Global Catalogue of Microorganisms (GCM) 10K type strain sequencing project: providing services to taxonomists for standard genome sequencing and annotation.</title>
        <authorList>
            <consortium name="The Broad Institute Genomics Platform"/>
            <consortium name="The Broad Institute Genome Sequencing Center for Infectious Disease"/>
            <person name="Wu L."/>
            <person name="Ma J."/>
        </authorList>
    </citation>
    <scope>NUCLEOTIDE SEQUENCE [LARGE SCALE GENOMIC DNA]</scope>
    <source>
        <strain evidence="4">KCTC 52127</strain>
    </source>
</reference>
<proteinExistence type="predicted"/>
<dbReference type="InterPro" id="IPR022742">
    <property type="entry name" value="Hydrolase_4"/>
</dbReference>
<dbReference type="EMBL" id="JBHULH010000011">
    <property type="protein sequence ID" value="MFD2568484.1"/>
    <property type="molecule type" value="Genomic_DNA"/>
</dbReference>
<sequence length="263" mass="30402">MIKKIVYGVLILLGVGLLFFYFFQERFIFLNGKKLAKDFVYQFPQTFQEINITTQDNETLNALHFTQQDSKGVILFFHGNKGNLERWGAIVPYLLDYGYDVLVMDYRNYGKSTGSFDEAKMYEDALTVYDHLKDHYTEEQIVVYGRSLGATFASHVGANRNPKHVVLEAPFYNLKRATRNFFILAPTFLLKYKLPSDKIVPKISVPVTFFHGDDDGTTSFEESKELFELVGSQQKEFVAIPTGTHHNLKDFDLYKQKLQELLK</sequence>
<keyword evidence="3" id="KW-0378">Hydrolase</keyword>
<dbReference type="Proteomes" id="UP001597508">
    <property type="component" value="Unassembled WGS sequence"/>
</dbReference>
<evidence type="ECO:0000313" key="4">
    <source>
        <dbReference type="Proteomes" id="UP001597508"/>
    </source>
</evidence>
<organism evidence="3 4">
    <name type="scientific">Pseudotenacibaculum haliotis</name>
    <dbReference type="NCBI Taxonomy" id="1862138"/>
    <lineage>
        <taxon>Bacteria</taxon>
        <taxon>Pseudomonadati</taxon>
        <taxon>Bacteroidota</taxon>
        <taxon>Flavobacteriia</taxon>
        <taxon>Flavobacteriales</taxon>
        <taxon>Flavobacteriaceae</taxon>
        <taxon>Pseudotenacibaculum</taxon>
    </lineage>
</organism>
<dbReference type="InterPro" id="IPR029058">
    <property type="entry name" value="AB_hydrolase_fold"/>
</dbReference>
<name>A0ABW5LWY7_9FLAO</name>
<evidence type="ECO:0000313" key="3">
    <source>
        <dbReference type="EMBL" id="MFD2568484.1"/>
    </source>
</evidence>
<evidence type="ECO:0000256" key="1">
    <source>
        <dbReference type="SAM" id="Phobius"/>
    </source>
</evidence>
<keyword evidence="4" id="KW-1185">Reference proteome</keyword>
<evidence type="ECO:0000259" key="2">
    <source>
        <dbReference type="Pfam" id="PF12146"/>
    </source>
</evidence>
<gene>
    <name evidence="3" type="ORF">ACFSRZ_13995</name>
</gene>
<dbReference type="PANTHER" id="PTHR12277:SF81">
    <property type="entry name" value="PROTEIN ABHD13"/>
    <property type="match status" value="1"/>
</dbReference>
<feature type="transmembrane region" description="Helical" evidence="1">
    <location>
        <begin position="6"/>
        <end position="23"/>
    </location>
</feature>
<comment type="caution">
    <text evidence="3">The sequence shown here is derived from an EMBL/GenBank/DDBJ whole genome shotgun (WGS) entry which is preliminary data.</text>
</comment>